<dbReference type="Pfam" id="PF10646">
    <property type="entry name" value="Germane"/>
    <property type="match status" value="1"/>
</dbReference>
<dbReference type="SMART" id="SM00909">
    <property type="entry name" value="Germane"/>
    <property type="match status" value="1"/>
</dbReference>
<proteinExistence type="predicted"/>
<accession>A0A645JS48</accession>
<sequence length="103" mass="11647">MEAISPETILHELIDKNVLSSEIQILSFNIIEQDGISSINLDMNDAFSNYLASLGTDGEYYTIGSICNTFLKAYESEQIKITVNGNILVTGHTDYPDYMRWFK</sequence>
<dbReference type="EMBL" id="VSSQ01139963">
    <property type="protein sequence ID" value="MPN62233.1"/>
    <property type="molecule type" value="Genomic_DNA"/>
</dbReference>
<evidence type="ECO:0000259" key="1">
    <source>
        <dbReference type="SMART" id="SM00909"/>
    </source>
</evidence>
<protein>
    <recommendedName>
        <fullName evidence="1">GerMN domain-containing protein</fullName>
    </recommendedName>
</protein>
<organism evidence="2">
    <name type="scientific">bioreactor metagenome</name>
    <dbReference type="NCBI Taxonomy" id="1076179"/>
    <lineage>
        <taxon>unclassified sequences</taxon>
        <taxon>metagenomes</taxon>
        <taxon>ecological metagenomes</taxon>
    </lineage>
</organism>
<comment type="caution">
    <text evidence="2">The sequence shown here is derived from an EMBL/GenBank/DDBJ whole genome shotgun (WGS) entry which is preliminary data.</text>
</comment>
<evidence type="ECO:0000313" key="2">
    <source>
        <dbReference type="EMBL" id="MPN62233.1"/>
    </source>
</evidence>
<dbReference type="InterPro" id="IPR019606">
    <property type="entry name" value="GerMN"/>
</dbReference>
<feature type="domain" description="GerMN" evidence="1">
    <location>
        <begin position="6"/>
        <end position="92"/>
    </location>
</feature>
<dbReference type="AlphaFoldDB" id="A0A645JS48"/>
<reference evidence="2" key="1">
    <citation type="submission" date="2019-08" db="EMBL/GenBank/DDBJ databases">
        <authorList>
            <person name="Kucharzyk K."/>
            <person name="Murdoch R.W."/>
            <person name="Higgins S."/>
            <person name="Loffler F."/>
        </authorList>
    </citation>
    <scope>NUCLEOTIDE SEQUENCE</scope>
</reference>
<gene>
    <name evidence="2" type="ORF">SDC9_209980</name>
</gene>
<name>A0A645JS48_9ZZZZ</name>